<evidence type="ECO:0000256" key="4">
    <source>
        <dbReference type="ARBA" id="ARBA00022692"/>
    </source>
</evidence>
<proteinExistence type="inferred from homology"/>
<protein>
    <submittedName>
        <fullName evidence="10">DedA protein</fullName>
    </submittedName>
</protein>
<feature type="domain" description="VTT" evidence="9">
    <location>
        <begin position="43"/>
        <end position="165"/>
    </location>
</feature>
<comment type="subcellular location">
    <subcellularLocation>
        <location evidence="1 7">Cell membrane</location>
        <topology evidence="1 7">Multi-pass membrane protein</topology>
    </subcellularLocation>
</comment>
<evidence type="ECO:0000256" key="1">
    <source>
        <dbReference type="ARBA" id="ARBA00004651"/>
    </source>
</evidence>
<name>A0A6J4MW57_9ACTN</name>
<comment type="similarity">
    <text evidence="2 7">Belongs to the DedA family.</text>
</comment>
<dbReference type="Pfam" id="PF09335">
    <property type="entry name" value="VTT_dom"/>
    <property type="match status" value="1"/>
</dbReference>
<feature type="transmembrane region" description="Helical" evidence="7">
    <location>
        <begin position="150"/>
        <end position="168"/>
    </location>
</feature>
<evidence type="ECO:0000256" key="6">
    <source>
        <dbReference type="ARBA" id="ARBA00023136"/>
    </source>
</evidence>
<accession>A0A6J4MW57</accession>
<evidence type="ECO:0000256" key="8">
    <source>
        <dbReference type="SAM" id="MobiDB-lite"/>
    </source>
</evidence>
<evidence type="ECO:0000256" key="2">
    <source>
        <dbReference type="ARBA" id="ARBA00010792"/>
    </source>
</evidence>
<feature type="transmembrane region" description="Helical" evidence="7">
    <location>
        <begin position="20"/>
        <end position="43"/>
    </location>
</feature>
<dbReference type="PANTHER" id="PTHR30353:SF0">
    <property type="entry name" value="TRANSMEMBRANE PROTEIN"/>
    <property type="match status" value="1"/>
</dbReference>
<dbReference type="InterPro" id="IPR032818">
    <property type="entry name" value="DedA-like"/>
</dbReference>
<feature type="region of interest" description="Disordered" evidence="8">
    <location>
        <begin position="217"/>
        <end position="265"/>
    </location>
</feature>
<keyword evidence="6 7" id="KW-0472">Membrane</keyword>
<dbReference type="PANTHER" id="PTHR30353">
    <property type="entry name" value="INNER MEMBRANE PROTEIN DEDA-RELATED"/>
    <property type="match status" value="1"/>
</dbReference>
<evidence type="ECO:0000256" key="7">
    <source>
        <dbReference type="RuleBase" id="RU367016"/>
    </source>
</evidence>
<keyword evidence="4 7" id="KW-0812">Transmembrane</keyword>
<evidence type="ECO:0000256" key="3">
    <source>
        <dbReference type="ARBA" id="ARBA00022475"/>
    </source>
</evidence>
<dbReference type="GO" id="GO:0005886">
    <property type="term" value="C:plasma membrane"/>
    <property type="evidence" value="ECO:0007669"/>
    <property type="project" value="UniProtKB-SubCell"/>
</dbReference>
<feature type="transmembrane region" description="Helical" evidence="7">
    <location>
        <begin position="188"/>
        <end position="206"/>
    </location>
</feature>
<reference evidence="10" key="1">
    <citation type="submission" date="2020-02" db="EMBL/GenBank/DDBJ databases">
        <authorList>
            <person name="Meier V. D."/>
        </authorList>
    </citation>
    <scope>NUCLEOTIDE SEQUENCE</scope>
    <source>
        <strain evidence="10">AVDCRST_MAG21</strain>
    </source>
</reference>
<dbReference type="EMBL" id="CADCUL010000080">
    <property type="protein sequence ID" value="CAA9370527.1"/>
    <property type="molecule type" value="Genomic_DNA"/>
</dbReference>
<organism evidence="10">
    <name type="scientific">uncultured Nocardioidaceae bacterium</name>
    <dbReference type="NCBI Taxonomy" id="253824"/>
    <lineage>
        <taxon>Bacteria</taxon>
        <taxon>Bacillati</taxon>
        <taxon>Actinomycetota</taxon>
        <taxon>Actinomycetes</taxon>
        <taxon>Propionibacteriales</taxon>
        <taxon>Nocardioidaceae</taxon>
        <taxon>environmental samples</taxon>
    </lineage>
</organism>
<sequence>MDLAVGLDWLDPATLLTSYAGAALWIALAVIFAECGLLIGFFLPGDTLLFTVGLFVSQGLIDYPIWWVCLVLMVGAILGNVLGYEIGRAVGAPVFERGKGRFLNPKQVQRTSAFFDRYGGPAIILARFVPVVRTFITVTAGVARMDRRVYLLYSTLGAILWVWGITLVAWRLGQIPFVQDFVQPNLDLLILGAVGISVLPVAIHLLREGHSRRRDAAAAATSDIPPIPGPVTGPSNGADPEAGVGHPEAGATSVQSGDRAPRTSA</sequence>
<evidence type="ECO:0000259" key="9">
    <source>
        <dbReference type="Pfam" id="PF09335"/>
    </source>
</evidence>
<evidence type="ECO:0000313" key="10">
    <source>
        <dbReference type="EMBL" id="CAA9370527.1"/>
    </source>
</evidence>
<evidence type="ECO:0000256" key="5">
    <source>
        <dbReference type="ARBA" id="ARBA00022989"/>
    </source>
</evidence>
<dbReference type="AlphaFoldDB" id="A0A6J4MW57"/>
<dbReference type="InterPro" id="IPR032816">
    <property type="entry name" value="VTT_dom"/>
</dbReference>
<keyword evidence="5 7" id="KW-1133">Transmembrane helix</keyword>
<keyword evidence="3 7" id="KW-1003">Cell membrane</keyword>
<feature type="transmembrane region" description="Helical" evidence="7">
    <location>
        <begin position="64"/>
        <end position="84"/>
    </location>
</feature>
<gene>
    <name evidence="10" type="ORF">AVDCRST_MAG21-607</name>
</gene>